<keyword evidence="8" id="KW-0249">Electron transport</keyword>
<keyword evidence="6 13" id="KW-0812">Transmembrane</keyword>
<evidence type="ECO:0000313" key="16">
    <source>
        <dbReference type="Proteomes" id="UP000644588"/>
    </source>
</evidence>
<accession>A0ABR9YIM4</accession>
<dbReference type="InterPro" id="IPR016174">
    <property type="entry name" value="Di-haem_cyt_TM"/>
</dbReference>
<protein>
    <submittedName>
        <fullName evidence="15">Cytochrome b</fullName>
    </submittedName>
</protein>
<evidence type="ECO:0000256" key="7">
    <source>
        <dbReference type="ARBA" id="ARBA00022723"/>
    </source>
</evidence>
<dbReference type="Proteomes" id="UP000644588">
    <property type="component" value="Unassembled WGS sequence"/>
</dbReference>
<organism evidence="15 16">
    <name type="scientific">Gluconobacter potus</name>
    <dbReference type="NCBI Taxonomy" id="2724927"/>
    <lineage>
        <taxon>Bacteria</taxon>
        <taxon>Pseudomonadati</taxon>
        <taxon>Pseudomonadota</taxon>
        <taxon>Alphaproteobacteria</taxon>
        <taxon>Acetobacterales</taxon>
        <taxon>Acetobacteraceae</taxon>
        <taxon>Gluconobacter</taxon>
    </lineage>
</organism>
<keyword evidence="3" id="KW-0813">Transport</keyword>
<dbReference type="Pfam" id="PF01292">
    <property type="entry name" value="Ni_hydr_CYTB"/>
    <property type="match status" value="1"/>
</dbReference>
<dbReference type="EMBL" id="JABCQF010000001">
    <property type="protein sequence ID" value="MBF0881625.1"/>
    <property type="molecule type" value="Genomic_DNA"/>
</dbReference>
<evidence type="ECO:0000256" key="2">
    <source>
        <dbReference type="ARBA" id="ARBA00004651"/>
    </source>
</evidence>
<gene>
    <name evidence="15" type="ORF">HKD31_02530</name>
</gene>
<comment type="cofactor">
    <cofactor evidence="1">
        <name>heme b</name>
        <dbReference type="ChEBI" id="CHEBI:60344"/>
    </cofactor>
</comment>
<feature type="transmembrane region" description="Helical" evidence="13">
    <location>
        <begin position="46"/>
        <end position="67"/>
    </location>
</feature>
<comment type="subcellular location">
    <subcellularLocation>
        <location evidence="2">Cell membrane</location>
        <topology evidence="2">Multi-pass membrane protein</topology>
    </subcellularLocation>
</comment>
<sequence>MNETDILRYDRYTIVLHWAVGFCVVLLWVMAEGAELLPKGPLRLSIWSVHVLTGFLLALLLLVRIAWRVTGGRRLPPAERGVSHMAAVFVHGLLYVLLIAVVGLGIANVFGHGFPLFGIWRFPRLWDRPVQHFIAGWHGTVANVIMIIVLIHVAAVAFHSLILKDHILRRMMPGSRRFPR</sequence>
<evidence type="ECO:0000256" key="5">
    <source>
        <dbReference type="ARBA" id="ARBA00022617"/>
    </source>
</evidence>
<feature type="transmembrane region" description="Helical" evidence="13">
    <location>
        <begin position="88"/>
        <end position="114"/>
    </location>
</feature>
<keyword evidence="9 13" id="KW-1133">Transmembrane helix</keyword>
<evidence type="ECO:0000256" key="6">
    <source>
        <dbReference type="ARBA" id="ARBA00022692"/>
    </source>
</evidence>
<evidence type="ECO:0000313" key="15">
    <source>
        <dbReference type="EMBL" id="MBF0881625.1"/>
    </source>
</evidence>
<evidence type="ECO:0000256" key="8">
    <source>
        <dbReference type="ARBA" id="ARBA00022982"/>
    </source>
</evidence>
<dbReference type="InterPro" id="IPR052168">
    <property type="entry name" value="Cytochrome_b561_oxidase"/>
</dbReference>
<feature type="transmembrane region" description="Helical" evidence="13">
    <location>
        <begin position="134"/>
        <end position="162"/>
    </location>
</feature>
<keyword evidence="11 13" id="KW-0472">Membrane</keyword>
<evidence type="ECO:0000256" key="10">
    <source>
        <dbReference type="ARBA" id="ARBA00023004"/>
    </source>
</evidence>
<reference evidence="15" key="2">
    <citation type="submission" date="2020-11" db="EMBL/GenBank/DDBJ databases">
        <title>Description of novel Gluconobacter species.</title>
        <authorList>
            <person name="Cleenwerck I."/>
            <person name="Cnockaert M."/>
            <person name="Borremans W."/>
            <person name="Wieme A.D."/>
            <person name="De Vuyst L."/>
            <person name="Vandamme P."/>
        </authorList>
    </citation>
    <scope>NUCLEOTIDE SEQUENCE</scope>
    <source>
        <strain evidence="15">R-71646</strain>
    </source>
</reference>
<proteinExistence type="inferred from homology"/>
<keyword evidence="16" id="KW-1185">Reference proteome</keyword>
<evidence type="ECO:0000256" key="13">
    <source>
        <dbReference type="SAM" id="Phobius"/>
    </source>
</evidence>
<reference evidence="15" key="1">
    <citation type="submission" date="2020-04" db="EMBL/GenBank/DDBJ databases">
        <authorList>
            <person name="Sombolestani A."/>
        </authorList>
    </citation>
    <scope>NUCLEOTIDE SEQUENCE</scope>
    <source>
        <strain evidence="15">R-71646</strain>
    </source>
</reference>
<evidence type="ECO:0000256" key="1">
    <source>
        <dbReference type="ARBA" id="ARBA00001970"/>
    </source>
</evidence>
<dbReference type="PANTHER" id="PTHR30529:SF1">
    <property type="entry name" value="CYTOCHROME B561 HOMOLOG 2"/>
    <property type="match status" value="1"/>
</dbReference>
<evidence type="ECO:0000256" key="4">
    <source>
        <dbReference type="ARBA" id="ARBA00022475"/>
    </source>
</evidence>
<evidence type="ECO:0000259" key="14">
    <source>
        <dbReference type="Pfam" id="PF01292"/>
    </source>
</evidence>
<dbReference type="RefSeq" id="WP_194263725.1">
    <property type="nucleotide sequence ID" value="NZ_JABCQF010000001.1"/>
</dbReference>
<dbReference type="PANTHER" id="PTHR30529">
    <property type="entry name" value="CYTOCHROME B561"/>
    <property type="match status" value="1"/>
</dbReference>
<dbReference type="InterPro" id="IPR011577">
    <property type="entry name" value="Cyt_b561_bac/Ni-Hgenase"/>
</dbReference>
<keyword evidence="4" id="KW-1003">Cell membrane</keyword>
<evidence type="ECO:0000256" key="3">
    <source>
        <dbReference type="ARBA" id="ARBA00022448"/>
    </source>
</evidence>
<comment type="similarity">
    <text evidence="12">Belongs to the cytochrome b561 family.</text>
</comment>
<keyword evidence="10" id="KW-0408">Iron</keyword>
<keyword evidence="5" id="KW-0349">Heme</keyword>
<comment type="caution">
    <text evidence="15">The sequence shown here is derived from an EMBL/GenBank/DDBJ whole genome shotgun (WGS) entry which is preliminary data.</text>
</comment>
<dbReference type="SUPFAM" id="SSF81342">
    <property type="entry name" value="Transmembrane di-heme cytochromes"/>
    <property type="match status" value="1"/>
</dbReference>
<evidence type="ECO:0000256" key="12">
    <source>
        <dbReference type="ARBA" id="ARBA00037975"/>
    </source>
</evidence>
<evidence type="ECO:0000256" key="9">
    <source>
        <dbReference type="ARBA" id="ARBA00022989"/>
    </source>
</evidence>
<name>A0ABR9YIM4_9PROT</name>
<feature type="transmembrane region" description="Helical" evidence="13">
    <location>
        <begin position="12"/>
        <end position="31"/>
    </location>
</feature>
<feature type="domain" description="Cytochrome b561 bacterial/Ni-hydrogenase" evidence="14">
    <location>
        <begin position="8"/>
        <end position="174"/>
    </location>
</feature>
<evidence type="ECO:0000256" key="11">
    <source>
        <dbReference type="ARBA" id="ARBA00023136"/>
    </source>
</evidence>
<keyword evidence="7" id="KW-0479">Metal-binding</keyword>